<comment type="caution">
    <text evidence="7">The sequence shown here is derived from an EMBL/GenBank/DDBJ whole genome shotgun (WGS) entry which is preliminary data.</text>
</comment>
<dbReference type="PANTHER" id="PTHR43334:SF1">
    <property type="entry name" value="3-HYDROXYPROPIONATE--COA LIGASE [ADP-FORMING]"/>
    <property type="match status" value="1"/>
</dbReference>
<proteinExistence type="inferred from homology"/>
<dbReference type="Gene3D" id="3.30.1490.20">
    <property type="entry name" value="ATP-grasp fold, A domain"/>
    <property type="match status" value="1"/>
</dbReference>
<protein>
    <recommendedName>
        <fullName evidence="6">ATP-grasp domain-containing protein</fullName>
    </recommendedName>
</protein>
<keyword evidence="8" id="KW-1185">Reference proteome</keyword>
<dbReference type="GO" id="GO:0005524">
    <property type="term" value="F:ATP binding"/>
    <property type="evidence" value="ECO:0007669"/>
    <property type="project" value="UniProtKB-UniRule"/>
</dbReference>
<gene>
    <name evidence="7" type="ORF">HMPREF0731_3100</name>
</gene>
<dbReference type="InterPro" id="IPR011761">
    <property type="entry name" value="ATP-grasp"/>
</dbReference>
<dbReference type="Pfam" id="PF13549">
    <property type="entry name" value="ATP-grasp_5"/>
    <property type="match status" value="1"/>
</dbReference>
<dbReference type="InterPro" id="IPR013815">
    <property type="entry name" value="ATP_grasp_subdomain_1"/>
</dbReference>
<dbReference type="RefSeq" id="WP_007002130.1">
    <property type="nucleotide sequence ID" value="NZ_GG770777.1"/>
</dbReference>
<dbReference type="HOGENOM" id="CLU_063044_1_1_5"/>
<dbReference type="AlphaFoldDB" id="D5RPT8"/>
<feature type="domain" description="ATP-grasp" evidence="6">
    <location>
        <begin position="25"/>
        <end position="61"/>
    </location>
</feature>
<dbReference type="PROSITE" id="PS50975">
    <property type="entry name" value="ATP_GRASP"/>
    <property type="match status" value="1"/>
</dbReference>
<dbReference type="EMBL" id="ADVL01000644">
    <property type="protein sequence ID" value="EFH10673.1"/>
    <property type="molecule type" value="Genomic_DNA"/>
</dbReference>
<dbReference type="GO" id="GO:0046872">
    <property type="term" value="F:metal ion binding"/>
    <property type="evidence" value="ECO:0007669"/>
    <property type="project" value="InterPro"/>
</dbReference>
<dbReference type="Gene3D" id="3.30.470.20">
    <property type="entry name" value="ATP-grasp fold, B domain"/>
    <property type="match status" value="1"/>
</dbReference>
<keyword evidence="1" id="KW-0436">Ligase</keyword>
<evidence type="ECO:0000259" key="6">
    <source>
        <dbReference type="PROSITE" id="PS50975"/>
    </source>
</evidence>
<sequence length="239" mass="24466">PGAAEAVAALLDRAAGPVLTEREAKAVLAAYGIPVVTETLAADADAAVAAAEAAGYPVVLKVESPDLPHKTEAGVIRLDLRDAAAVREAHATILANAARAAPQARINGVLVQPMVPAGIEMMVGATRDPLFGPTVLVGLGGILVELLRDSALALAPVGREEALDMLGRLKGAKLLDGFRNLPSVDRDTLAGIVQRVSELAADHAGRIAEIDVNPVICAGTRQVAVDALIALRQPLAPHG</sequence>
<reference evidence="7 8" key="1">
    <citation type="submission" date="2010-04" db="EMBL/GenBank/DDBJ databases">
        <authorList>
            <person name="Qin X."/>
            <person name="Bachman B."/>
            <person name="Battles P."/>
            <person name="Bell A."/>
            <person name="Bess C."/>
            <person name="Bickham C."/>
            <person name="Chaboub L."/>
            <person name="Chen D."/>
            <person name="Coyle M."/>
            <person name="Deiros D.R."/>
            <person name="Dinh H."/>
            <person name="Forbes L."/>
            <person name="Fowler G."/>
            <person name="Francisco L."/>
            <person name="Fu Q."/>
            <person name="Gubbala S."/>
            <person name="Hale W."/>
            <person name="Han Y."/>
            <person name="Hemphill L."/>
            <person name="Highlander S.K."/>
            <person name="Hirani K."/>
            <person name="Hogues M."/>
            <person name="Jackson L."/>
            <person name="Jakkamsetti A."/>
            <person name="Javaid M."/>
            <person name="Jiang H."/>
            <person name="Korchina V."/>
            <person name="Kovar C."/>
            <person name="Lara F."/>
            <person name="Lee S."/>
            <person name="Mata R."/>
            <person name="Mathew T."/>
            <person name="Moen C."/>
            <person name="Morales K."/>
            <person name="Munidasa M."/>
            <person name="Nazareth L."/>
            <person name="Ngo R."/>
            <person name="Nguyen L."/>
            <person name="Okwuonu G."/>
            <person name="Ongeri F."/>
            <person name="Patil S."/>
            <person name="Petrosino J."/>
            <person name="Pham C."/>
            <person name="Pham P."/>
            <person name="Pu L.-L."/>
            <person name="Puazo M."/>
            <person name="Raj R."/>
            <person name="Reid J."/>
            <person name="Rouhana J."/>
            <person name="Saada N."/>
            <person name="Shang Y."/>
            <person name="Simmons D."/>
            <person name="Thornton R."/>
            <person name="Warren J."/>
            <person name="Weissenberger G."/>
            <person name="Zhang J."/>
            <person name="Zhang L."/>
            <person name="Zhou C."/>
            <person name="Zhu D."/>
            <person name="Muzny D."/>
            <person name="Worley K."/>
            <person name="Gibbs R."/>
        </authorList>
    </citation>
    <scope>NUCLEOTIDE SEQUENCE [LARGE SCALE GENOMIC DNA]</scope>
    <source>
        <strain evidence="7 8">ATCC 49957</strain>
    </source>
</reference>
<keyword evidence="3 5" id="KW-0067">ATP-binding</keyword>
<dbReference type="GO" id="GO:0016874">
    <property type="term" value="F:ligase activity"/>
    <property type="evidence" value="ECO:0007669"/>
    <property type="project" value="UniProtKB-KW"/>
</dbReference>
<accession>D5RPT8</accession>
<dbReference type="FunFam" id="3.30.1490.20:FF:000020">
    <property type="entry name" value="Protein lysine acetyltransferase"/>
    <property type="match status" value="1"/>
</dbReference>
<dbReference type="Proteomes" id="UP000005324">
    <property type="component" value="Unassembled WGS sequence"/>
</dbReference>
<evidence type="ECO:0000313" key="7">
    <source>
        <dbReference type="EMBL" id="EFH10673.1"/>
    </source>
</evidence>
<evidence type="ECO:0000256" key="5">
    <source>
        <dbReference type="PROSITE-ProRule" id="PRU00409"/>
    </source>
</evidence>
<dbReference type="PANTHER" id="PTHR43334">
    <property type="entry name" value="ACETATE--COA LIGASE [ADP-FORMING]"/>
    <property type="match status" value="1"/>
</dbReference>
<feature type="non-terminal residue" evidence="7">
    <location>
        <position position="1"/>
    </location>
</feature>
<comment type="similarity">
    <text evidence="4">In the N-terminal section; belongs to the acetate CoA ligase alpha subunit family.</text>
</comment>
<keyword evidence="2 5" id="KW-0547">Nucleotide-binding</keyword>
<evidence type="ECO:0000256" key="4">
    <source>
        <dbReference type="ARBA" id="ARBA00060888"/>
    </source>
</evidence>
<evidence type="ECO:0000256" key="2">
    <source>
        <dbReference type="ARBA" id="ARBA00022741"/>
    </source>
</evidence>
<evidence type="ECO:0000256" key="3">
    <source>
        <dbReference type="ARBA" id="ARBA00022840"/>
    </source>
</evidence>
<dbReference type="SUPFAM" id="SSF56059">
    <property type="entry name" value="Glutathione synthetase ATP-binding domain-like"/>
    <property type="match status" value="1"/>
</dbReference>
<evidence type="ECO:0000313" key="8">
    <source>
        <dbReference type="Proteomes" id="UP000005324"/>
    </source>
</evidence>
<name>D5RPT8_9PROT</name>
<evidence type="ECO:0000256" key="1">
    <source>
        <dbReference type="ARBA" id="ARBA00022598"/>
    </source>
</evidence>
<dbReference type="InterPro" id="IPR051538">
    <property type="entry name" value="Acyl-CoA_Synth/Transferase"/>
</dbReference>
<organism evidence="7 8">
    <name type="scientific">Pseudoroseomonas cervicalis ATCC 49957</name>
    <dbReference type="NCBI Taxonomy" id="525371"/>
    <lineage>
        <taxon>Bacteria</taxon>
        <taxon>Pseudomonadati</taxon>
        <taxon>Pseudomonadota</taxon>
        <taxon>Alphaproteobacteria</taxon>
        <taxon>Acetobacterales</taxon>
        <taxon>Roseomonadaceae</taxon>
        <taxon>Roseomonas</taxon>
    </lineage>
</organism>